<dbReference type="GO" id="GO:0004721">
    <property type="term" value="F:phosphoprotein phosphatase activity"/>
    <property type="evidence" value="ECO:0007669"/>
    <property type="project" value="InterPro"/>
</dbReference>
<dbReference type="OrthoDB" id="1188001at2"/>
<dbReference type="EMBL" id="ACUX02000008">
    <property type="protein sequence ID" value="EEZ60967.1"/>
    <property type="molecule type" value="Genomic_DNA"/>
</dbReference>
<dbReference type="STRING" id="649764.HMPREF0762_01342"/>
<evidence type="ECO:0000259" key="1">
    <source>
        <dbReference type="PROSITE" id="PS50056"/>
    </source>
</evidence>
<evidence type="ECO:0000313" key="3">
    <source>
        <dbReference type="Proteomes" id="UP000006001"/>
    </source>
</evidence>
<dbReference type="InterPro" id="IPR026893">
    <property type="entry name" value="Tyr/Ser_Pase_IphP-type"/>
</dbReference>
<keyword evidence="3" id="KW-1185">Reference proteome</keyword>
<feature type="domain" description="Tyrosine specific protein phosphatases" evidence="1">
    <location>
        <begin position="205"/>
        <end position="261"/>
    </location>
</feature>
<organism evidence="2 3">
    <name type="scientific">Slackia exigua (strain ATCC 700122 / DSM 15923 / CIP 105133 / JCM 11022 / KCTC 5966 / S-7)</name>
    <dbReference type="NCBI Taxonomy" id="649764"/>
    <lineage>
        <taxon>Bacteria</taxon>
        <taxon>Bacillati</taxon>
        <taxon>Actinomycetota</taxon>
        <taxon>Coriobacteriia</taxon>
        <taxon>Eggerthellales</taxon>
        <taxon>Eggerthellaceae</taxon>
        <taxon>Slackia</taxon>
    </lineage>
</organism>
<dbReference type="SUPFAM" id="SSF81296">
    <property type="entry name" value="E set domains"/>
    <property type="match status" value="1"/>
</dbReference>
<reference evidence="2" key="1">
    <citation type="submission" date="2009-10" db="EMBL/GenBank/DDBJ databases">
        <authorList>
            <person name="Weinstock G."/>
            <person name="Sodergren E."/>
            <person name="Clifton S."/>
            <person name="Fulton L."/>
            <person name="Fulton B."/>
            <person name="Courtney L."/>
            <person name="Fronick C."/>
            <person name="Harrison M."/>
            <person name="Strong C."/>
            <person name="Farmer C."/>
            <person name="Delahaunty K."/>
            <person name="Markovic C."/>
            <person name="Hall O."/>
            <person name="Minx P."/>
            <person name="Tomlinson C."/>
            <person name="Mitreva M."/>
            <person name="Nelson J."/>
            <person name="Hou S."/>
            <person name="Wollam A."/>
            <person name="Pepin K.H."/>
            <person name="Johnson M."/>
            <person name="Bhonagiri V."/>
            <person name="Nash W.E."/>
            <person name="Warren W."/>
            <person name="Chinwalla A."/>
            <person name="Mardis E.R."/>
            <person name="Wilson R.K."/>
        </authorList>
    </citation>
    <scope>NUCLEOTIDE SEQUENCE [LARGE SCALE GENOMIC DNA]</scope>
    <source>
        <strain evidence="2">ATCC 700122</strain>
    </source>
</reference>
<gene>
    <name evidence="2" type="ORF">HMPREF0762_01342</name>
</gene>
<evidence type="ECO:0000313" key="2">
    <source>
        <dbReference type="EMBL" id="EEZ60967.1"/>
    </source>
</evidence>
<dbReference type="RefSeq" id="WP_006362594.1">
    <property type="nucleotide sequence ID" value="NZ_GG700630.1"/>
</dbReference>
<dbReference type="eggNOG" id="COG2365">
    <property type="taxonomic scope" value="Bacteria"/>
</dbReference>
<dbReference type="InterPro" id="IPR000387">
    <property type="entry name" value="Tyr_Pase_dom"/>
</dbReference>
<dbReference type="SUPFAM" id="SSF52799">
    <property type="entry name" value="(Phosphotyrosine protein) phosphatases II"/>
    <property type="match status" value="1"/>
</dbReference>
<dbReference type="GeneID" id="85007843"/>
<comment type="caution">
    <text evidence="2">The sequence shown here is derived from an EMBL/GenBank/DDBJ whole genome shotgun (WGS) entry which is preliminary data.</text>
</comment>
<dbReference type="InterPro" id="IPR014756">
    <property type="entry name" value="Ig_E-set"/>
</dbReference>
<dbReference type="InterPro" id="IPR016130">
    <property type="entry name" value="Tyr_Pase_AS"/>
</dbReference>
<dbReference type="Pfam" id="PF13350">
    <property type="entry name" value="Y_phosphatase3"/>
    <property type="match status" value="1"/>
</dbReference>
<name>D0WHM4_SLAES</name>
<sequence length="344" mass="37817">MTEYTDNAALYFVDEPIVFSGYVDELERGVSAVQFSLDDGKSWTAYPVVGTDPDRGVRWSFEHTPTSAGTFVLRARGVGSNGTPSLVTTNFAFTVHERGTLIREYGPFHLRAVGGGALYGAKLFRSAALDGLSHEDAIFISERLGVRSIYDIRTVHEVASSADPCIVHVRSITLEPSESRRKDAGKRLIAGTIGRYGAPGERMSANYRRYAREYPLIGYALRSIAAEGTPALVHCVNGKDRTGVLSAVALYVAGASYNDILADYLDANRVNAREIAAERDRLSLGMSPEETEILDSFLEARKGYLDAFFDEAERTFGTLEAYIETGLRLTPAHQERLSELLARR</sequence>
<proteinExistence type="predicted"/>
<dbReference type="Gene3D" id="3.90.190.10">
    <property type="entry name" value="Protein tyrosine phosphatase superfamily"/>
    <property type="match status" value="1"/>
</dbReference>
<dbReference type="PROSITE" id="PS00383">
    <property type="entry name" value="TYR_PHOSPHATASE_1"/>
    <property type="match status" value="1"/>
</dbReference>
<dbReference type="InterPro" id="IPR029021">
    <property type="entry name" value="Prot-tyrosine_phosphatase-like"/>
</dbReference>
<dbReference type="PROSITE" id="PS50056">
    <property type="entry name" value="TYR_PHOSPHATASE_2"/>
    <property type="match status" value="1"/>
</dbReference>
<dbReference type="Gene3D" id="2.60.40.650">
    <property type="match status" value="1"/>
</dbReference>
<protein>
    <recommendedName>
        <fullName evidence="1">Tyrosine specific protein phosphatases domain-containing protein</fullName>
    </recommendedName>
</protein>
<dbReference type="AlphaFoldDB" id="D0WHM4"/>
<dbReference type="HOGENOM" id="CLU_057546_0_0_11"/>
<accession>D0WHM4</accession>
<dbReference type="Proteomes" id="UP000006001">
    <property type="component" value="Unassembled WGS sequence"/>
</dbReference>